<dbReference type="SUPFAM" id="SSF52540">
    <property type="entry name" value="P-loop containing nucleoside triphosphate hydrolases"/>
    <property type="match status" value="1"/>
</dbReference>
<name>A0A059DYG3_9PROT</name>
<dbReference type="EMBL" id="AWFH01000056">
    <property type="protein sequence ID" value="KCZ58600.1"/>
    <property type="molecule type" value="Genomic_DNA"/>
</dbReference>
<accession>A0A059DYG3</accession>
<dbReference type="Proteomes" id="UP000024547">
    <property type="component" value="Unassembled WGS sequence"/>
</dbReference>
<dbReference type="PANTHER" id="PTHR43384">
    <property type="entry name" value="SEPTUM SITE-DETERMINING PROTEIN MIND HOMOLOG, CHLOROPLASTIC-RELATED"/>
    <property type="match status" value="1"/>
</dbReference>
<reference evidence="8 9" key="2">
    <citation type="journal article" date="2018" name="Nat. Biotechnol.">
        <title>A standardized bacterial taxonomy based on genome phylogeny substantially revises the tree of life.</title>
        <authorList>
            <person name="Parks D.H."/>
            <person name="Chuvochina M."/>
            <person name="Waite D.W."/>
            <person name="Rinke C."/>
            <person name="Skarshewski A."/>
            <person name="Chaumeil P.A."/>
            <person name="Hugenholtz P."/>
        </authorList>
    </citation>
    <scope>NUCLEOTIDE SEQUENCE [LARGE SCALE GENOMIC DNA]</scope>
    <source>
        <strain evidence="5">UBA10378</strain>
        <strain evidence="4">UBA8557</strain>
    </source>
</reference>
<sequence length="464" mass="50188">MSNEKALFDEDFEDVFSDDPLADLVRPSAANDATDEQDAVAEDAASGAALHNPVEQDLSAFGHGEPSGGDVMLPAISIKLFYEREETRGMLEVCSHDRRMGRATVECIPGGIPAAIAYMSENPTPNLLLIESSDSAAQVLREIDALAEHCDENVKVMVIGAVNDITLYRQLIARGVSEYLVPPFQPLQIIRSIGELFVNPESPFIGKQISVVGAKGGVGASTIAHNLAWALAENVKVNTTLVDLDLSFGTTALDFNQETPQTVADALLAPERADESVIERLLAKPTDRLSLFTAPATINQIMDIPDEAYSTVIEGVRRNVPYLVLDLPHMWSSWMMSTLIASDEVIIVCQPDLASLRNGKNMIDQMKAKRPNDHPPRLVLNMSGVPKRPEIPAKDFSAAIGVEPDVILPFDPELFGTAANNGQMISETAPESKSSQAIDHLASTLSGRAVVPQEKSFLKKLLGK</sequence>
<dbReference type="EMBL" id="DMBR01000325">
    <property type="protein sequence ID" value="HAE95028.1"/>
    <property type="molecule type" value="Genomic_DNA"/>
</dbReference>
<keyword evidence="7" id="KW-1185">Reference proteome</keyword>
<dbReference type="Gene3D" id="3.40.50.300">
    <property type="entry name" value="P-loop containing nucleotide triphosphate hydrolases"/>
    <property type="match status" value="1"/>
</dbReference>
<evidence type="ECO:0000313" key="8">
    <source>
        <dbReference type="Proteomes" id="UP000259173"/>
    </source>
</evidence>
<keyword evidence="1" id="KW-0547">Nucleotide-binding</keyword>
<proteinExistence type="predicted"/>
<evidence type="ECO:0000313" key="5">
    <source>
        <dbReference type="EMBL" id="HBQ49128.1"/>
    </source>
</evidence>
<dbReference type="GO" id="GO:0005524">
    <property type="term" value="F:ATP binding"/>
    <property type="evidence" value="ECO:0007669"/>
    <property type="project" value="UniProtKB-KW"/>
</dbReference>
<evidence type="ECO:0000313" key="9">
    <source>
        <dbReference type="Proteomes" id="UP000263957"/>
    </source>
</evidence>
<dbReference type="RefSeq" id="WP_035554430.1">
    <property type="nucleotide sequence ID" value="NZ_AWFH01000056.1"/>
</dbReference>
<evidence type="ECO:0000313" key="4">
    <source>
        <dbReference type="EMBL" id="HAE95028.1"/>
    </source>
</evidence>
<evidence type="ECO:0000313" key="7">
    <source>
        <dbReference type="Proteomes" id="UP000024547"/>
    </source>
</evidence>
<dbReference type="Proteomes" id="UP000263957">
    <property type="component" value="Unassembled WGS sequence"/>
</dbReference>
<dbReference type="InterPro" id="IPR050625">
    <property type="entry name" value="ParA/MinD_ATPase"/>
</dbReference>
<dbReference type="PANTHER" id="PTHR43384:SF6">
    <property type="entry name" value="SEPTUM SITE-DETERMINING PROTEIN MIND HOMOLOG, CHLOROPLASTIC"/>
    <property type="match status" value="1"/>
</dbReference>
<dbReference type="AlphaFoldDB" id="A0A059DYG3"/>
<organism evidence="6 7">
    <name type="scientific">Hyphomonas atlantica</name>
    <dbReference type="NCBI Taxonomy" id="1280948"/>
    <lineage>
        <taxon>Bacteria</taxon>
        <taxon>Pseudomonadati</taxon>
        <taxon>Pseudomonadota</taxon>
        <taxon>Alphaproteobacteria</taxon>
        <taxon>Hyphomonadales</taxon>
        <taxon>Hyphomonadaceae</taxon>
        <taxon>Hyphomonas</taxon>
    </lineage>
</organism>
<dbReference type="InterPro" id="IPR027417">
    <property type="entry name" value="P-loop_NTPase"/>
</dbReference>
<dbReference type="PATRIC" id="fig|1280948.3.peg.3016"/>
<evidence type="ECO:0000256" key="2">
    <source>
        <dbReference type="ARBA" id="ARBA00022840"/>
    </source>
</evidence>
<dbReference type="Proteomes" id="UP000259173">
    <property type="component" value="Unassembled WGS sequence"/>
</dbReference>
<dbReference type="Pfam" id="PF13614">
    <property type="entry name" value="AAA_31"/>
    <property type="match status" value="1"/>
</dbReference>
<protein>
    <submittedName>
        <fullName evidence="4">Pilus assembly protein CpaE</fullName>
    </submittedName>
</protein>
<keyword evidence="2" id="KW-0067">ATP-binding</keyword>
<evidence type="ECO:0000259" key="3">
    <source>
        <dbReference type="Pfam" id="PF13614"/>
    </source>
</evidence>
<dbReference type="GO" id="GO:0051782">
    <property type="term" value="P:negative regulation of cell division"/>
    <property type="evidence" value="ECO:0007669"/>
    <property type="project" value="TreeGrafter"/>
</dbReference>
<dbReference type="GO" id="GO:0016887">
    <property type="term" value="F:ATP hydrolysis activity"/>
    <property type="evidence" value="ECO:0007669"/>
    <property type="project" value="TreeGrafter"/>
</dbReference>
<reference evidence="6 7" key="1">
    <citation type="journal article" date="2014" name="Antonie Van Leeuwenhoek">
        <title>Hyphomonas beringensis sp. nov. and Hyphomonas chukchiensis sp. nov., isolated from surface seawater of the Bering Sea and Chukchi Sea.</title>
        <authorList>
            <person name="Li C."/>
            <person name="Lai Q."/>
            <person name="Li G."/>
            <person name="Dong C."/>
            <person name="Wang J."/>
            <person name="Liao Y."/>
            <person name="Shao Z."/>
        </authorList>
    </citation>
    <scope>NUCLEOTIDE SEQUENCE [LARGE SCALE GENOMIC DNA]</scope>
    <source>
        <strain evidence="6 7">22II1-22F38</strain>
    </source>
</reference>
<dbReference type="eggNOG" id="COG4963">
    <property type="taxonomic scope" value="Bacteria"/>
</dbReference>
<dbReference type="Gene3D" id="3.40.50.2300">
    <property type="match status" value="1"/>
</dbReference>
<dbReference type="GO" id="GO:0005829">
    <property type="term" value="C:cytosol"/>
    <property type="evidence" value="ECO:0007669"/>
    <property type="project" value="TreeGrafter"/>
</dbReference>
<evidence type="ECO:0000313" key="6">
    <source>
        <dbReference type="EMBL" id="KCZ58600.1"/>
    </source>
</evidence>
<dbReference type="OrthoDB" id="8281972at2"/>
<dbReference type="InterPro" id="IPR025669">
    <property type="entry name" value="AAA_dom"/>
</dbReference>
<dbReference type="GeneID" id="92498741"/>
<dbReference type="EMBL" id="DOGS01000196">
    <property type="protein sequence ID" value="HBQ49128.1"/>
    <property type="molecule type" value="Genomic_DNA"/>
</dbReference>
<gene>
    <name evidence="4" type="ORF">DCG65_10730</name>
    <name evidence="5" type="ORF">DD728_09630</name>
    <name evidence="6" type="ORF">HY36_09485</name>
</gene>
<dbReference type="GO" id="GO:0009898">
    <property type="term" value="C:cytoplasmic side of plasma membrane"/>
    <property type="evidence" value="ECO:0007669"/>
    <property type="project" value="TreeGrafter"/>
</dbReference>
<evidence type="ECO:0000256" key="1">
    <source>
        <dbReference type="ARBA" id="ARBA00022741"/>
    </source>
</evidence>
<dbReference type="STRING" id="1280948.HY36_09485"/>
<feature type="domain" description="AAA" evidence="3">
    <location>
        <begin position="207"/>
        <end position="366"/>
    </location>
</feature>
<comment type="caution">
    <text evidence="6">The sequence shown here is derived from an EMBL/GenBank/DDBJ whole genome shotgun (WGS) entry which is preliminary data.</text>
</comment>